<reference evidence="1 2" key="2">
    <citation type="submission" date="2020-02" db="EMBL/GenBank/DDBJ databases">
        <title>The new genus of Enterobacteriales.</title>
        <authorList>
            <person name="Kim I.S."/>
        </authorList>
    </citation>
    <scope>NUCLEOTIDE SEQUENCE [LARGE SCALE GENOMIC DNA]</scope>
    <source>
        <strain evidence="1 2">SAP-6</strain>
    </source>
</reference>
<dbReference type="AlphaFoldDB" id="A0A845SJJ8"/>
<evidence type="ECO:0000313" key="2">
    <source>
        <dbReference type="Proteomes" id="UP000461443"/>
    </source>
</evidence>
<dbReference type="InterPro" id="IPR013388">
    <property type="entry name" value="T3SS_OrgA/MxiK"/>
</dbReference>
<reference evidence="1 2" key="1">
    <citation type="submission" date="2019-12" db="EMBL/GenBank/DDBJ databases">
        <authorList>
            <person name="Lee S.D."/>
        </authorList>
    </citation>
    <scope>NUCLEOTIDE SEQUENCE [LARGE SCALE GENOMIC DNA]</scope>
    <source>
        <strain evidence="1 2">SAP-6</strain>
    </source>
</reference>
<dbReference type="Proteomes" id="UP000461443">
    <property type="component" value="Unassembled WGS sequence"/>
</dbReference>
<keyword evidence="2" id="KW-1185">Reference proteome</keyword>
<dbReference type="RefSeq" id="WP_162364175.1">
    <property type="nucleotide sequence ID" value="NZ_WUBS01000001.1"/>
</dbReference>
<protein>
    <submittedName>
        <fullName evidence="1">Type III secretion apparatus protein OrgA/MxiK</fullName>
    </submittedName>
</protein>
<dbReference type="NCBIfam" id="TIGR02555">
    <property type="entry name" value="OrgA_MxiK"/>
    <property type="match status" value="1"/>
</dbReference>
<organism evidence="1 2">
    <name type="scientific">Acerihabitans arboris</name>
    <dbReference type="NCBI Taxonomy" id="2691583"/>
    <lineage>
        <taxon>Bacteria</taxon>
        <taxon>Pseudomonadati</taxon>
        <taxon>Pseudomonadota</taxon>
        <taxon>Gammaproteobacteria</taxon>
        <taxon>Enterobacterales</taxon>
        <taxon>Pectobacteriaceae</taxon>
        <taxon>Acerihabitans</taxon>
    </lineage>
</organism>
<accession>A0A845SJJ8</accession>
<sequence>MKTIAPLDSILCDPLSWMHPRRLPLPPALGGASSRSIINGMIIRSHSWSVEYPPPCASRTADLFIRHWRRLPQVALLIAVQRHRASLARQGRLLQLPPWARQFSALAIVDSYDDGNAPVEIPGTLIAWGKRELLAFGDPLPLAIRQRISLLFSPELDRETGCEPKPVPSQLLIKLAFQHAERYSTTPDAADFRRRIDQAPAVGATTRGA</sequence>
<dbReference type="Pfam" id="PF09482">
    <property type="entry name" value="OrgA_MxiK"/>
    <property type="match status" value="1"/>
</dbReference>
<gene>
    <name evidence="1" type="ORF">GRH90_01820</name>
</gene>
<comment type="caution">
    <text evidence="1">The sequence shown here is derived from an EMBL/GenBank/DDBJ whole genome shotgun (WGS) entry which is preliminary data.</text>
</comment>
<dbReference type="EMBL" id="WUBS01000001">
    <property type="protein sequence ID" value="NDL61505.1"/>
    <property type="molecule type" value="Genomic_DNA"/>
</dbReference>
<name>A0A845SJJ8_9GAMM</name>
<evidence type="ECO:0000313" key="1">
    <source>
        <dbReference type="EMBL" id="NDL61505.1"/>
    </source>
</evidence>
<proteinExistence type="predicted"/>